<reference evidence="2 3" key="1">
    <citation type="submission" date="2017-10" db="EMBL/GenBank/DDBJ databases">
        <title>Comparative genomics in systemic dimorphic fungi from Ajellomycetaceae.</title>
        <authorList>
            <person name="Munoz J.F."/>
            <person name="Mcewen J.G."/>
            <person name="Clay O.K."/>
            <person name="Cuomo C.A."/>
        </authorList>
    </citation>
    <scope>NUCLEOTIDE SEQUENCE [LARGE SCALE GENOMIC DNA]</scope>
    <source>
        <strain evidence="2 3">UAMH4076</strain>
    </source>
</reference>
<feature type="compositionally biased region" description="Polar residues" evidence="1">
    <location>
        <begin position="294"/>
        <end position="306"/>
    </location>
</feature>
<gene>
    <name evidence="2" type="ORF">GX50_06615</name>
</gene>
<feature type="region of interest" description="Disordered" evidence="1">
    <location>
        <begin position="294"/>
        <end position="314"/>
    </location>
</feature>
<evidence type="ECO:0000313" key="3">
    <source>
        <dbReference type="Proteomes" id="UP000226031"/>
    </source>
</evidence>
<name>A0A2B7ZB59_9EURO</name>
<proteinExistence type="predicted"/>
<protein>
    <submittedName>
        <fullName evidence="2">Uncharacterized protein</fullName>
    </submittedName>
</protein>
<organism evidence="2 3">
    <name type="scientific">[Emmonsia] crescens</name>
    <dbReference type="NCBI Taxonomy" id="73230"/>
    <lineage>
        <taxon>Eukaryota</taxon>
        <taxon>Fungi</taxon>
        <taxon>Dikarya</taxon>
        <taxon>Ascomycota</taxon>
        <taxon>Pezizomycotina</taxon>
        <taxon>Eurotiomycetes</taxon>
        <taxon>Eurotiomycetidae</taxon>
        <taxon>Onygenales</taxon>
        <taxon>Ajellomycetaceae</taxon>
        <taxon>Emergomyces</taxon>
    </lineage>
</organism>
<comment type="caution">
    <text evidence="2">The sequence shown here is derived from an EMBL/GenBank/DDBJ whole genome shotgun (WGS) entry which is preliminary data.</text>
</comment>
<sequence>MSTNETSEVEARQVQNLQHLSGLYSKLLEFPGFCLATKDLADFGVRISRLDLHSDQNTVADPEQQFFAPQPDESFVELPQPECEPERHADGASTNCLGLSLNLDLYDHLRGELPKTSDDKERSRFEKHATWSMIGPGNFERAGVWGFSYIPSFEWQMSVVFDTVPKLRDKPHMMFTVIHDHPVDENSDNSVIRGEIIGAVTVMRSRMRETEECECETEFKEHERECEAKFKFREHDLFPVLIVSIWRDKVRIVQVHFDGQHVHMALSDFLNFRVYVQASWNILIRWVLTTPTGNTRVPTKSPPSSSNRKEPIEP</sequence>
<dbReference type="VEuPathDB" id="FungiDB:EMCG_06165"/>
<evidence type="ECO:0000313" key="2">
    <source>
        <dbReference type="EMBL" id="PGH30621.1"/>
    </source>
</evidence>
<keyword evidence="3" id="KW-1185">Reference proteome</keyword>
<dbReference type="EMBL" id="PDND01000163">
    <property type="protein sequence ID" value="PGH30621.1"/>
    <property type="molecule type" value="Genomic_DNA"/>
</dbReference>
<dbReference type="STRING" id="73230.A0A2B7ZB59"/>
<evidence type="ECO:0000256" key="1">
    <source>
        <dbReference type="SAM" id="MobiDB-lite"/>
    </source>
</evidence>
<accession>A0A2B7ZB59</accession>
<dbReference type="AlphaFoldDB" id="A0A2B7ZB59"/>
<dbReference type="Proteomes" id="UP000226031">
    <property type="component" value="Unassembled WGS sequence"/>
</dbReference>